<reference evidence="7 8" key="1">
    <citation type="submission" date="2019-04" db="EMBL/GenBank/DDBJ databases">
        <title>Microbes associate with the intestines of laboratory mice.</title>
        <authorList>
            <person name="Navarre W."/>
            <person name="Wong E."/>
            <person name="Huang K.C."/>
            <person name="Tropini C."/>
            <person name="Ng K."/>
            <person name="Yu B."/>
        </authorList>
    </citation>
    <scope>NUCLEOTIDE SEQUENCE [LARGE SCALE GENOMIC DNA]</scope>
    <source>
        <strain evidence="7 8">NM48_B13</strain>
    </source>
</reference>
<gene>
    <name evidence="6 7" type="primary">rsmG</name>
    <name evidence="7" type="ORF">E5982_06710</name>
</gene>
<comment type="subcellular location">
    <subcellularLocation>
        <location evidence="6">Cytoplasm</location>
    </subcellularLocation>
</comment>
<accession>A0A4T9TAI6</accession>
<sequence>MLELDKSDQLIDAYLAYILEANQRINLTRITDLDTAKILHVEDSLVPLQDIISAPEGLYGDMGTGGGFPGVPIAVKSGRKAVIIDSVKKKVNVVQEGVDSLGLSNQIDTYGGRIEELAKERKGAFAVLTARAVTQLVSLIELASPLLKIGGQLICYKAQTEQSEIDLALKVCPKVGMKLIKDYSTVLSDGNTLRRIFVFEKVSPAQLKLPRKIGAAQHNPLS</sequence>
<organism evidence="7 8">
    <name type="scientific">Parvibacter caecicola</name>
    <dbReference type="NCBI Taxonomy" id="747645"/>
    <lineage>
        <taxon>Bacteria</taxon>
        <taxon>Bacillati</taxon>
        <taxon>Actinomycetota</taxon>
        <taxon>Coriobacteriia</taxon>
        <taxon>Coriobacteriales</taxon>
        <taxon>Coriobacteriaceae</taxon>
        <taxon>Parvibacter</taxon>
    </lineage>
</organism>
<evidence type="ECO:0000256" key="3">
    <source>
        <dbReference type="ARBA" id="ARBA00022603"/>
    </source>
</evidence>
<dbReference type="InterPro" id="IPR029063">
    <property type="entry name" value="SAM-dependent_MTases_sf"/>
</dbReference>
<dbReference type="GO" id="GO:0005829">
    <property type="term" value="C:cytosol"/>
    <property type="evidence" value="ECO:0007669"/>
    <property type="project" value="TreeGrafter"/>
</dbReference>
<keyword evidence="3 6" id="KW-0489">Methyltransferase</keyword>
<dbReference type="GO" id="GO:0070043">
    <property type="term" value="F:rRNA (guanine-N7-)-methyltransferase activity"/>
    <property type="evidence" value="ECO:0007669"/>
    <property type="project" value="UniProtKB-UniRule"/>
</dbReference>
<dbReference type="NCBIfam" id="TIGR00138">
    <property type="entry name" value="rsmG_gidB"/>
    <property type="match status" value="1"/>
</dbReference>
<keyword evidence="8" id="KW-1185">Reference proteome</keyword>
<dbReference type="Pfam" id="PF02527">
    <property type="entry name" value="GidB"/>
    <property type="match status" value="1"/>
</dbReference>
<evidence type="ECO:0000256" key="1">
    <source>
        <dbReference type="ARBA" id="ARBA00022490"/>
    </source>
</evidence>
<dbReference type="SUPFAM" id="SSF53335">
    <property type="entry name" value="S-adenosyl-L-methionine-dependent methyltransferases"/>
    <property type="match status" value="1"/>
</dbReference>
<dbReference type="OrthoDB" id="9808773at2"/>
<dbReference type="HAMAP" id="MF_00074">
    <property type="entry name" value="16SrRNA_methyltr_G"/>
    <property type="match status" value="1"/>
</dbReference>
<evidence type="ECO:0000256" key="5">
    <source>
        <dbReference type="ARBA" id="ARBA00022691"/>
    </source>
</evidence>
<feature type="binding site" evidence="6">
    <location>
        <position position="131"/>
    </location>
    <ligand>
        <name>S-adenosyl-L-methionine</name>
        <dbReference type="ChEBI" id="CHEBI:59789"/>
    </ligand>
</feature>
<dbReference type="InterPro" id="IPR003682">
    <property type="entry name" value="rRNA_ssu_MeTfrase_G"/>
</dbReference>
<comment type="caution">
    <text evidence="7">The sequence shown here is derived from an EMBL/GenBank/DDBJ whole genome shotgun (WGS) entry which is preliminary data.</text>
</comment>
<feature type="binding site" evidence="6">
    <location>
        <position position="63"/>
    </location>
    <ligand>
        <name>S-adenosyl-L-methionine</name>
        <dbReference type="ChEBI" id="CHEBI:59789"/>
    </ligand>
</feature>
<comment type="function">
    <text evidence="6">Specifically methylates the N7 position of a guanine in 16S rRNA.</text>
</comment>
<dbReference type="Gene3D" id="3.40.50.150">
    <property type="entry name" value="Vaccinia Virus protein VP39"/>
    <property type="match status" value="1"/>
</dbReference>
<keyword evidence="5 6" id="KW-0949">S-adenosyl-L-methionine</keyword>
<dbReference type="RefSeq" id="WP_136845887.1">
    <property type="nucleotide sequence ID" value="NZ_SSTM01000004.1"/>
</dbReference>
<feature type="binding site" evidence="6">
    <location>
        <begin position="114"/>
        <end position="115"/>
    </location>
    <ligand>
        <name>S-adenosyl-L-methionine</name>
        <dbReference type="ChEBI" id="CHEBI:59789"/>
    </ligand>
</feature>
<dbReference type="EC" id="2.1.1.-" evidence="6"/>
<evidence type="ECO:0000313" key="7">
    <source>
        <dbReference type="EMBL" id="TJW10245.1"/>
    </source>
</evidence>
<name>A0A4T9TAI6_9ACTN</name>
<dbReference type="PANTHER" id="PTHR31760">
    <property type="entry name" value="S-ADENOSYL-L-METHIONINE-DEPENDENT METHYLTRANSFERASES SUPERFAMILY PROTEIN"/>
    <property type="match status" value="1"/>
</dbReference>
<keyword evidence="4 6" id="KW-0808">Transferase</keyword>
<feature type="binding site" evidence="6">
    <location>
        <position position="68"/>
    </location>
    <ligand>
        <name>S-adenosyl-L-methionine</name>
        <dbReference type="ChEBI" id="CHEBI:59789"/>
    </ligand>
</feature>
<evidence type="ECO:0000256" key="6">
    <source>
        <dbReference type="HAMAP-Rule" id="MF_00074"/>
    </source>
</evidence>
<evidence type="ECO:0000256" key="4">
    <source>
        <dbReference type="ARBA" id="ARBA00022679"/>
    </source>
</evidence>
<keyword evidence="1 6" id="KW-0963">Cytoplasm</keyword>
<dbReference type="Proteomes" id="UP000309454">
    <property type="component" value="Unassembled WGS sequence"/>
</dbReference>
<keyword evidence="2 6" id="KW-0698">rRNA processing</keyword>
<evidence type="ECO:0000313" key="8">
    <source>
        <dbReference type="Proteomes" id="UP000309454"/>
    </source>
</evidence>
<comment type="caution">
    <text evidence="6">Lacks conserved residue(s) required for the propagation of feature annotation.</text>
</comment>
<comment type="similarity">
    <text evidence="6">Belongs to the methyltransferase superfamily. RNA methyltransferase RsmG family.</text>
</comment>
<dbReference type="AlphaFoldDB" id="A0A4T9TAI6"/>
<dbReference type="EMBL" id="SSTM01000004">
    <property type="protein sequence ID" value="TJW10245.1"/>
    <property type="molecule type" value="Genomic_DNA"/>
</dbReference>
<proteinExistence type="inferred from homology"/>
<evidence type="ECO:0000256" key="2">
    <source>
        <dbReference type="ARBA" id="ARBA00022552"/>
    </source>
</evidence>
<dbReference type="PANTHER" id="PTHR31760:SF0">
    <property type="entry name" value="S-ADENOSYL-L-METHIONINE-DEPENDENT METHYLTRANSFERASES SUPERFAMILY PROTEIN"/>
    <property type="match status" value="1"/>
</dbReference>
<protein>
    <recommendedName>
        <fullName evidence="6">Ribosomal RNA small subunit methyltransferase G</fullName>
        <ecNumber evidence="6">2.1.1.-</ecNumber>
    </recommendedName>
    <alternativeName>
        <fullName evidence="6">16S rRNA 7-methylguanosine methyltransferase</fullName>
        <shortName evidence="6">16S rRNA m7G methyltransferase</shortName>
    </alternativeName>
</protein>